<keyword evidence="3" id="KW-1185">Reference proteome</keyword>
<dbReference type="SUPFAM" id="SSF69618">
    <property type="entry name" value="HemD-like"/>
    <property type="match status" value="1"/>
</dbReference>
<evidence type="ECO:0000313" key="2">
    <source>
        <dbReference type="EMBL" id="GAA3998993.1"/>
    </source>
</evidence>
<sequence>MHPLFAAETLPWTMPAGDHAALLVTSANAVRLAGALPHLPVHAVGAATAEAAREAGLTIVTTGNRGVGALLETLPDDLRLLHLAGEERILPAQVRQQISSVAVYRMTPLPLPPASLLEGSVAMIHSPAAGRRLAQVSCRRGAVRVAAISEAAAETCGGGWGRIEAADQPNDPALLSLAAKLCEEQAR</sequence>
<evidence type="ECO:0000259" key="1">
    <source>
        <dbReference type="Pfam" id="PF02602"/>
    </source>
</evidence>
<dbReference type="EMBL" id="BAAAZD010000001">
    <property type="protein sequence ID" value="GAA3998993.1"/>
    <property type="molecule type" value="Genomic_DNA"/>
</dbReference>
<evidence type="ECO:0000313" key="3">
    <source>
        <dbReference type="Proteomes" id="UP001501310"/>
    </source>
</evidence>
<dbReference type="InterPro" id="IPR036108">
    <property type="entry name" value="4pyrrol_syn_uPrphyn_synt_sf"/>
</dbReference>
<organism evidence="2 3">
    <name type="scientific">Sphingomonas humi</name>
    <dbReference type="NCBI Taxonomy" id="335630"/>
    <lineage>
        <taxon>Bacteria</taxon>
        <taxon>Pseudomonadati</taxon>
        <taxon>Pseudomonadota</taxon>
        <taxon>Alphaproteobacteria</taxon>
        <taxon>Sphingomonadales</taxon>
        <taxon>Sphingomonadaceae</taxon>
        <taxon>Sphingomonas</taxon>
    </lineage>
</organism>
<protein>
    <recommendedName>
        <fullName evidence="1">Tetrapyrrole biosynthesis uroporphyrinogen III synthase domain-containing protein</fullName>
    </recommendedName>
</protein>
<dbReference type="InterPro" id="IPR003754">
    <property type="entry name" value="4pyrrol_synth_uPrphyn_synth"/>
</dbReference>
<reference evidence="3" key="1">
    <citation type="journal article" date="2019" name="Int. J. Syst. Evol. Microbiol.">
        <title>The Global Catalogue of Microorganisms (GCM) 10K type strain sequencing project: providing services to taxonomists for standard genome sequencing and annotation.</title>
        <authorList>
            <consortium name="The Broad Institute Genomics Platform"/>
            <consortium name="The Broad Institute Genome Sequencing Center for Infectious Disease"/>
            <person name="Wu L."/>
            <person name="Ma J."/>
        </authorList>
    </citation>
    <scope>NUCLEOTIDE SEQUENCE [LARGE SCALE GENOMIC DNA]</scope>
    <source>
        <strain evidence="3">JCM 16603</strain>
    </source>
</reference>
<dbReference type="Pfam" id="PF02602">
    <property type="entry name" value="HEM4"/>
    <property type="match status" value="1"/>
</dbReference>
<dbReference type="Proteomes" id="UP001501310">
    <property type="component" value="Unassembled WGS sequence"/>
</dbReference>
<comment type="caution">
    <text evidence="2">The sequence shown here is derived from an EMBL/GenBank/DDBJ whole genome shotgun (WGS) entry which is preliminary data.</text>
</comment>
<name>A0ABP7RLY1_9SPHN</name>
<dbReference type="Gene3D" id="3.40.50.10090">
    <property type="match status" value="1"/>
</dbReference>
<gene>
    <name evidence="2" type="ORF">GCM10022211_06040</name>
</gene>
<proteinExistence type="predicted"/>
<accession>A0ABP7RLY1</accession>
<feature type="domain" description="Tetrapyrrole biosynthesis uroporphyrinogen III synthase" evidence="1">
    <location>
        <begin position="18"/>
        <end position="175"/>
    </location>
</feature>